<reference evidence="2" key="2">
    <citation type="journal article" date="2023" name="Pathogens">
        <title>Pathological Features and Genomic Characterization of an Actinobacillus equuli subsp. equuli Bearing Unique Virulence-Associated Genes from an Adult Horse with Pleuropneumonia.</title>
        <authorList>
            <person name="Kamali M."/>
            <person name="Carossino M."/>
            <person name="Del Piero F."/>
            <person name="Peak L."/>
            <person name="Mitchell M.S."/>
            <person name="Willette J."/>
            <person name="Baker R."/>
            <person name="Li F."/>
            <person name="Kenez A."/>
            <person name="Balasuriya U.B.R."/>
            <person name="Go Y.Y."/>
        </authorList>
    </citation>
    <scope>NUCLEOTIDE SEQUENCE</scope>
    <source>
        <strain evidence="2">4524</strain>
    </source>
</reference>
<keyword evidence="3" id="KW-1185">Reference proteome</keyword>
<evidence type="ECO:0000259" key="1">
    <source>
        <dbReference type="Pfam" id="PF10547"/>
    </source>
</evidence>
<dbReference type="AlphaFoldDB" id="A0A9X4G6P7"/>
<dbReference type="InterPro" id="IPR018875">
    <property type="entry name" value="Antirepressor_Ant_N"/>
</dbReference>
<dbReference type="Pfam" id="PF10547">
    <property type="entry name" value="P22_AR_N"/>
    <property type="match status" value="1"/>
</dbReference>
<name>A0A9X4G6P7_ACTEU</name>
<evidence type="ECO:0000313" key="2">
    <source>
        <dbReference type="EMBL" id="MDE8035808.1"/>
    </source>
</evidence>
<dbReference type="Proteomes" id="UP001142444">
    <property type="component" value="Unassembled WGS sequence"/>
</dbReference>
<accession>A0A9X4G6P7</accession>
<protein>
    <submittedName>
        <fullName evidence="2">Phage antirepressor N-terminal domain-containing protein</fullName>
    </submittedName>
</protein>
<organism evidence="2 3">
    <name type="scientific">Actinobacillus equuli subsp. equuli</name>
    <dbReference type="NCBI Taxonomy" id="202947"/>
    <lineage>
        <taxon>Bacteria</taxon>
        <taxon>Pseudomonadati</taxon>
        <taxon>Pseudomonadota</taxon>
        <taxon>Gammaproteobacteria</taxon>
        <taxon>Pasteurellales</taxon>
        <taxon>Pasteurellaceae</taxon>
        <taxon>Actinobacillus</taxon>
    </lineage>
</organism>
<dbReference type="PRINTS" id="PR01994">
    <property type="entry name" value="ANTIREPRESSR"/>
</dbReference>
<reference evidence="2" key="1">
    <citation type="submission" date="2022-11" db="EMBL/GenBank/DDBJ databases">
        <authorList>
            <person name="Kamali M."/>
            <person name="Peak L."/>
            <person name="Go Y.Y."/>
            <person name="Balasuriya U.B.R."/>
            <person name="Carossino M."/>
        </authorList>
    </citation>
    <scope>NUCLEOTIDE SEQUENCE</scope>
    <source>
        <strain evidence="2">4524</strain>
    </source>
</reference>
<feature type="domain" description="Antirepressor protein ant N-terminal" evidence="1">
    <location>
        <begin position="9"/>
        <end position="120"/>
    </location>
</feature>
<sequence length="159" mass="18302">MSNQITTQTLSFHGSDLITLKVEDVIYTAVRPLVEAIGLDWASQSVKLNKNKVKFNCCDIATVGADGKIRQMLCMPLKKLNGWLFSINPEKVRADLREKVIQYQEECFEALYNYWHNGKAERKTTVDDRTGLRDAVNMLVSKRGLIYSDAYHFIHQRFN</sequence>
<dbReference type="EMBL" id="JAPHVQ010000033">
    <property type="protein sequence ID" value="MDE8035808.1"/>
    <property type="molecule type" value="Genomic_DNA"/>
</dbReference>
<evidence type="ECO:0000313" key="3">
    <source>
        <dbReference type="Proteomes" id="UP001142444"/>
    </source>
</evidence>
<feature type="non-terminal residue" evidence="2">
    <location>
        <position position="159"/>
    </location>
</feature>
<comment type="caution">
    <text evidence="2">The sequence shown here is derived from an EMBL/GenBank/DDBJ whole genome shotgun (WGS) entry which is preliminary data.</text>
</comment>
<gene>
    <name evidence="2" type="ORF">OQ257_11665</name>
</gene>
<proteinExistence type="predicted"/>
<dbReference type="RefSeq" id="WP_275218588.1">
    <property type="nucleotide sequence ID" value="NZ_JAPHVQ010000033.1"/>
</dbReference>